<evidence type="ECO:0000256" key="5">
    <source>
        <dbReference type="ARBA" id="ARBA00023163"/>
    </source>
</evidence>
<dbReference type="SUPFAM" id="SSF46785">
    <property type="entry name" value="Winged helix' DNA-binding domain"/>
    <property type="match status" value="1"/>
</dbReference>
<keyword evidence="8" id="KW-1185">Reference proteome</keyword>
<dbReference type="OrthoDB" id="464481at2"/>
<dbReference type="Pfam" id="PF03466">
    <property type="entry name" value="LysR_substrate"/>
    <property type="match status" value="1"/>
</dbReference>
<dbReference type="FunFam" id="1.10.10.10:FF:000001">
    <property type="entry name" value="LysR family transcriptional regulator"/>
    <property type="match status" value="1"/>
</dbReference>
<keyword evidence="3" id="KW-0238">DNA-binding</keyword>
<dbReference type="Proteomes" id="UP000319576">
    <property type="component" value="Chromosome"/>
</dbReference>
<keyword evidence="2" id="KW-0805">Transcription regulation</keyword>
<keyword evidence="4" id="KW-0010">Activator</keyword>
<evidence type="ECO:0000256" key="3">
    <source>
        <dbReference type="ARBA" id="ARBA00023125"/>
    </source>
</evidence>
<dbReference type="PROSITE" id="PS50931">
    <property type="entry name" value="HTH_LYSR"/>
    <property type="match status" value="1"/>
</dbReference>
<protein>
    <submittedName>
        <fullName evidence="7">Transcriptional activator protein NhaR</fullName>
    </submittedName>
</protein>
<dbReference type="KEGG" id="uli:ETAA1_11070"/>
<dbReference type="Gene3D" id="3.40.190.290">
    <property type="match status" value="1"/>
</dbReference>
<evidence type="ECO:0000256" key="1">
    <source>
        <dbReference type="ARBA" id="ARBA00009437"/>
    </source>
</evidence>
<evidence type="ECO:0000256" key="2">
    <source>
        <dbReference type="ARBA" id="ARBA00023015"/>
    </source>
</evidence>
<dbReference type="Pfam" id="PF00126">
    <property type="entry name" value="HTH_1"/>
    <property type="match status" value="1"/>
</dbReference>
<evidence type="ECO:0000313" key="7">
    <source>
        <dbReference type="EMBL" id="QDU19203.1"/>
    </source>
</evidence>
<dbReference type="AlphaFoldDB" id="A0A517XNX5"/>
<dbReference type="InterPro" id="IPR036388">
    <property type="entry name" value="WH-like_DNA-bd_sf"/>
</dbReference>
<sequence length="291" mass="31312">MNYHHLHYFWTVAREGGVSRAAEVLGVAQPTVSAQLAALERAVKQPLFVRGGRGLTLTEAGKLAYDYADEIFRLGGELQAAFAEGRATTPRLVVGVADVLPKLVVHRLLEPVLAGEERLVVVEDKPERLVAELALHNLDVVLTDGPAPPGVKVRAFNHLLGETGTTFCAAPSVKLAGRFPRSLDGAPVLLPLDSTTLRRALDQWFAEEGVRPVVRGEFADTALMKVFGAAGAGVYPVPTAVEGDALEQYGAVVVGRAERVRNRVYAVTVQRKLRHPAVAKVCETARTDLFG</sequence>
<dbReference type="InterPro" id="IPR036390">
    <property type="entry name" value="WH_DNA-bd_sf"/>
</dbReference>
<dbReference type="SUPFAM" id="SSF53850">
    <property type="entry name" value="Periplasmic binding protein-like II"/>
    <property type="match status" value="1"/>
</dbReference>
<proteinExistence type="inferred from homology"/>
<dbReference type="PRINTS" id="PR00039">
    <property type="entry name" value="HTHLYSR"/>
</dbReference>
<dbReference type="RefSeq" id="WP_145235031.1">
    <property type="nucleotide sequence ID" value="NZ_CP036273.1"/>
</dbReference>
<comment type="similarity">
    <text evidence="1">Belongs to the LysR transcriptional regulatory family.</text>
</comment>
<evidence type="ECO:0000256" key="4">
    <source>
        <dbReference type="ARBA" id="ARBA00023159"/>
    </source>
</evidence>
<dbReference type="PANTHER" id="PTHR30293:SF2">
    <property type="entry name" value="TRANSCRIPTIONAL ACTIVATOR PROTEIN NHAR"/>
    <property type="match status" value="1"/>
</dbReference>
<dbReference type="GO" id="GO:0003700">
    <property type="term" value="F:DNA-binding transcription factor activity"/>
    <property type="evidence" value="ECO:0007669"/>
    <property type="project" value="InterPro"/>
</dbReference>
<dbReference type="GO" id="GO:2000142">
    <property type="term" value="P:regulation of DNA-templated transcription initiation"/>
    <property type="evidence" value="ECO:0007669"/>
    <property type="project" value="TreeGrafter"/>
</dbReference>
<dbReference type="InterPro" id="IPR005119">
    <property type="entry name" value="LysR_subst-bd"/>
</dbReference>
<feature type="domain" description="HTH lysR-type" evidence="6">
    <location>
        <begin position="1"/>
        <end position="58"/>
    </location>
</feature>
<evidence type="ECO:0000313" key="8">
    <source>
        <dbReference type="Proteomes" id="UP000319576"/>
    </source>
</evidence>
<reference evidence="7 8" key="1">
    <citation type="submission" date="2019-02" db="EMBL/GenBank/DDBJ databases">
        <title>Deep-cultivation of Planctomycetes and their phenomic and genomic characterization uncovers novel biology.</title>
        <authorList>
            <person name="Wiegand S."/>
            <person name="Jogler M."/>
            <person name="Boedeker C."/>
            <person name="Pinto D."/>
            <person name="Vollmers J."/>
            <person name="Rivas-Marin E."/>
            <person name="Kohn T."/>
            <person name="Peeters S.H."/>
            <person name="Heuer A."/>
            <person name="Rast P."/>
            <person name="Oberbeckmann S."/>
            <person name="Bunk B."/>
            <person name="Jeske O."/>
            <person name="Meyerdierks A."/>
            <person name="Storesund J.E."/>
            <person name="Kallscheuer N."/>
            <person name="Luecker S."/>
            <person name="Lage O.M."/>
            <person name="Pohl T."/>
            <person name="Merkel B.J."/>
            <person name="Hornburger P."/>
            <person name="Mueller R.-W."/>
            <person name="Bruemmer F."/>
            <person name="Labrenz M."/>
            <person name="Spormann A.M."/>
            <person name="Op den Camp H."/>
            <person name="Overmann J."/>
            <person name="Amann R."/>
            <person name="Jetten M.S.M."/>
            <person name="Mascher T."/>
            <person name="Medema M.H."/>
            <person name="Devos D.P."/>
            <person name="Kaster A.-K."/>
            <person name="Ovreas L."/>
            <person name="Rohde M."/>
            <person name="Galperin M.Y."/>
            <person name="Jogler C."/>
        </authorList>
    </citation>
    <scope>NUCLEOTIDE SEQUENCE [LARGE SCALE GENOMIC DNA]</scope>
    <source>
        <strain evidence="7 8">ETA_A1</strain>
    </source>
</reference>
<name>A0A517XNX5_9BACT</name>
<dbReference type="PANTHER" id="PTHR30293">
    <property type="entry name" value="TRANSCRIPTIONAL REGULATORY PROTEIN NAC-RELATED"/>
    <property type="match status" value="1"/>
</dbReference>
<accession>A0A517XNX5</accession>
<gene>
    <name evidence="7" type="primary">nhaR</name>
    <name evidence="7" type="ORF">ETAA1_11070</name>
</gene>
<dbReference type="Gene3D" id="1.10.10.10">
    <property type="entry name" value="Winged helix-like DNA-binding domain superfamily/Winged helix DNA-binding domain"/>
    <property type="match status" value="1"/>
</dbReference>
<keyword evidence="5" id="KW-0804">Transcription</keyword>
<dbReference type="GO" id="GO:0003677">
    <property type="term" value="F:DNA binding"/>
    <property type="evidence" value="ECO:0007669"/>
    <property type="project" value="UniProtKB-KW"/>
</dbReference>
<dbReference type="InterPro" id="IPR000847">
    <property type="entry name" value="LysR_HTH_N"/>
</dbReference>
<evidence type="ECO:0000259" key="6">
    <source>
        <dbReference type="PROSITE" id="PS50931"/>
    </source>
</evidence>
<dbReference type="EMBL" id="CP036273">
    <property type="protein sequence ID" value="QDU19203.1"/>
    <property type="molecule type" value="Genomic_DNA"/>
</dbReference>
<organism evidence="7 8">
    <name type="scientific">Urbifossiella limnaea</name>
    <dbReference type="NCBI Taxonomy" id="2528023"/>
    <lineage>
        <taxon>Bacteria</taxon>
        <taxon>Pseudomonadati</taxon>
        <taxon>Planctomycetota</taxon>
        <taxon>Planctomycetia</taxon>
        <taxon>Gemmatales</taxon>
        <taxon>Gemmataceae</taxon>
        <taxon>Urbifossiella</taxon>
    </lineage>
</organism>